<dbReference type="GO" id="GO:0006887">
    <property type="term" value="P:exocytosis"/>
    <property type="evidence" value="ECO:0007669"/>
    <property type="project" value="TreeGrafter"/>
</dbReference>
<dbReference type="Gene3D" id="1.20.5.110">
    <property type="match status" value="1"/>
</dbReference>
<dbReference type="CDD" id="cd00179">
    <property type="entry name" value="SynN"/>
    <property type="match status" value="1"/>
</dbReference>
<dbReference type="PROSITE" id="PS50192">
    <property type="entry name" value="T_SNARE"/>
    <property type="match status" value="1"/>
</dbReference>
<evidence type="ECO:0000259" key="9">
    <source>
        <dbReference type="PROSITE" id="PS50192"/>
    </source>
</evidence>
<evidence type="ECO:0000256" key="3">
    <source>
        <dbReference type="ARBA" id="ARBA00022927"/>
    </source>
</evidence>
<evidence type="ECO:0000256" key="8">
    <source>
        <dbReference type="SAM" id="Phobius"/>
    </source>
</evidence>
<dbReference type="PROSITE" id="PS00914">
    <property type="entry name" value="SYNTAXIN"/>
    <property type="match status" value="1"/>
</dbReference>
<feature type="coiled-coil region" evidence="7">
    <location>
        <begin position="8"/>
        <end position="35"/>
    </location>
</feature>
<dbReference type="InterPro" id="IPR006011">
    <property type="entry name" value="Syntaxin_N"/>
</dbReference>
<keyword evidence="8" id="KW-1133">Transmembrane helix</keyword>
<keyword evidence="4" id="KW-0007">Acetylation</keyword>
<proteinExistence type="inferred from homology"/>
<evidence type="ECO:0000256" key="4">
    <source>
        <dbReference type="ARBA" id="ARBA00022990"/>
    </source>
</evidence>
<name>A0A830CR06_9LAMI</name>
<dbReference type="GO" id="GO:0005886">
    <property type="term" value="C:plasma membrane"/>
    <property type="evidence" value="ECO:0007669"/>
    <property type="project" value="TreeGrafter"/>
</dbReference>
<dbReference type="Pfam" id="PF00804">
    <property type="entry name" value="Syntaxin"/>
    <property type="match status" value="1"/>
</dbReference>
<comment type="similarity">
    <text evidence="1 6">Belongs to the syntaxin family.</text>
</comment>
<accession>A0A830CR06</accession>
<keyword evidence="5 7" id="KW-0175">Coiled coil</keyword>
<dbReference type="FunFam" id="1.20.58.70:FF:000003">
    <property type="entry name" value="Qa-SNARE, Sso1/Syntaxin1-type, SYP12A-group"/>
    <property type="match status" value="1"/>
</dbReference>
<dbReference type="Proteomes" id="UP000653305">
    <property type="component" value="Unassembled WGS sequence"/>
</dbReference>
<evidence type="ECO:0000256" key="7">
    <source>
        <dbReference type="SAM" id="Coils"/>
    </source>
</evidence>
<dbReference type="InterPro" id="IPR010989">
    <property type="entry name" value="SNARE"/>
</dbReference>
<keyword evidence="8" id="KW-0812">Transmembrane</keyword>
<organism evidence="10 11">
    <name type="scientific">Phtheirospermum japonicum</name>
    <dbReference type="NCBI Taxonomy" id="374723"/>
    <lineage>
        <taxon>Eukaryota</taxon>
        <taxon>Viridiplantae</taxon>
        <taxon>Streptophyta</taxon>
        <taxon>Embryophyta</taxon>
        <taxon>Tracheophyta</taxon>
        <taxon>Spermatophyta</taxon>
        <taxon>Magnoliopsida</taxon>
        <taxon>eudicotyledons</taxon>
        <taxon>Gunneridae</taxon>
        <taxon>Pentapetalae</taxon>
        <taxon>asterids</taxon>
        <taxon>lamiids</taxon>
        <taxon>Lamiales</taxon>
        <taxon>Orobanchaceae</taxon>
        <taxon>Orobanchaceae incertae sedis</taxon>
        <taxon>Phtheirospermum</taxon>
    </lineage>
</organism>
<dbReference type="GO" id="GO:0031201">
    <property type="term" value="C:SNARE complex"/>
    <property type="evidence" value="ECO:0007669"/>
    <property type="project" value="TreeGrafter"/>
</dbReference>
<reference evidence="10" key="1">
    <citation type="submission" date="2020-07" db="EMBL/GenBank/DDBJ databases">
        <title>Ethylene signaling mediates host invasion by parasitic plants.</title>
        <authorList>
            <person name="Yoshida S."/>
        </authorList>
    </citation>
    <scope>NUCLEOTIDE SEQUENCE</scope>
    <source>
        <strain evidence="10">Okayama</strain>
    </source>
</reference>
<dbReference type="PANTHER" id="PTHR19957:SF80">
    <property type="entry name" value="SYNTAXIN-121"/>
    <property type="match status" value="1"/>
</dbReference>
<evidence type="ECO:0000256" key="6">
    <source>
        <dbReference type="RuleBase" id="RU003858"/>
    </source>
</evidence>
<evidence type="ECO:0000256" key="2">
    <source>
        <dbReference type="ARBA" id="ARBA00022448"/>
    </source>
</evidence>
<dbReference type="GO" id="GO:0048278">
    <property type="term" value="P:vesicle docking"/>
    <property type="evidence" value="ECO:0007669"/>
    <property type="project" value="TreeGrafter"/>
</dbReference>
<comment type="caution">
    <text evidence="10">The sequence shown here is derived from an EMBL/GenBank/DDBJ whole genome shotgun (WGS) entry which is preliminary data.</text>
</comment>
<evidence type="ECO:0000313" key="11">
    <source>
        <dbReference type="Proteomes" id="UP000653305"/>
    </source>
</evidence>
<dbReference type="CDD" id="cd15848">
    <property type="entry name" value="SNARE_syntaxin1-like"/>
    <property type="match status" value="1"/>
</dbReference>
<dbReference type="GO" id="GO:0005484">
    <property type="term" value="F:SNAP receptor activity"/>
    <property type="evidence" value="ECO:0007669"/>
    <property type="project" value="InterPro"/>
</dbReference>
<evidence type="ECO:0000313" key="10">
    <source>
        <dbReference type="EMBL" id="GFQ01430.1"/>
    </source>
</evidence>
<feature type="domain" description="T-SNARE coiled-coil homology" evidence="9">
    <location>
        <begin position="168"/>
        <end position="230"/>
    </location>
</feature>
<dbReference type="OrthoDB" id="10255013at2759"/>
<dbReference type="SUPFAM" id="SSF47661">
    <property type="entry name" value="t-snare proteins"/>
    <property type="match status" value="1"/>
</dbReference>
<dbReference type="AlphaFoldDB" id="A0A830CR06"/>
<dbReference type="InterPro" id="IPR006012">
    <property type="entry name" value="Syntaxin/epimorphin_CS"/>
</dbReference>
<keyword evidence="2" id="KW-0813">Transport</keyword>
<dbReference type="Gene3D" id="1.20.58.70">
    <property type="match status" value="1"/>
</dbReference>
<evidence type="ECO:0000256" key="1">
    <source>
        <dbReference type="ARBA" id="ARBA00009063"/>
    </source>
</evidence>
<dbReference type="SMART" id="SM00397">
    <property type="entry name" value="t_SNARE"/>
    <property type="match status" value="1"/>
</dbReference>
<protein>
    <submittedName>
        <fullName evidence="10">Syntaxin-121</fullName>
    </submittedName>
</protein>
<evidence type="ECO:0000256" key="5">
    <source>
        <dbReference type="ARBA" id="ARBA00023054"/>
    </source>
</evidence>
<dbReference type="FunFam" id="1.20.5.110:FF:000008">
    <property type="entry name" value="Syntaxin 132"/>
    <property type="match status" value="1"/>
</dbReference>
<keyword evidence="8" id="KW-0472">Membrane</keyword>
<sequence>MTNSGANLDHFFQDVEATKDELQNLETLYARLQSSHEQSKTLHTSKAIKDLRSRMDSDVSASLKKAKLIKSHLESLDKSNAANRALPGCGPGSSSDRTRTSVVNGLRKKLHNTMTKFNDLRQKMSSEHRETMQRRYFTVTGENPDERVLDHLIETGESETFLQKAIQQQGRGQRYDAVRDMERSLKELHQVFMDMAVLVESQGEQLDDIESQVNRANSFVRAGANQLEVARRHQKSTRKWTCVGILILLIIILIIVLSLRPWR</sequence>
<keyword evidence="3" id="KW-0653">Protein transport</keyword>
<keyword evidence="11" id="KW-1185">Reference proteome</keyword>
<dbReference type="EMBL" id="BMAC01000682">
    <property type="protein sequence ID" value="GFQ01430.1"/>
    <property type="molecule type" value="Genomic_DNA"/>
</dbReference>
<dbReference type="GO" id="GO:0006906">
    <property type="term" value="P:vesicle fusion"/>
    <property type="evidence" value="ECO:0007669"/>
    <property type="project" value="TreeGrafter"/>
</dbReference>
<dbReference type="GO" id="GO:0000149">
    <property type="term" value="F:SNARE binding"/>
    <property type="evidence" value="ECO:0007669"/>
    <property type="project" value="TreeGrafter"/>
</dbReference>
<dbReference type="PANTHER" id="PTHR19957">
    <property type="entry name" value="SYNTAXIN"/>
    <property type="match status" value="1"/>
</dbReference>
<dbReference type="SMART" id="SM00503">
    <property type="entry name" value="SynN"/>
    <property type="match status" value="1"/>
</dbReference>
<dbReference type="InterPro" id="IPR000727">
    <property type="entry name" value="T_SNARE_dom"/>
</dbReference>
<feature type="transmembrane region" description="Helical" evidence="8">
    <location>
        <begin position="240"/>
        <end position="259"/>
    </location>
</feature>
<dbReference type="GO" id="GO:0006886">
    <property type="term" value="P:intracellular protein transport"/>
    <property type="evidence" value="ECO:0007669"/>
    <property type="project" value="InterPro"/>
</dbReference>
<gene>
    <name evidence="10" type="ORF">PHJA_002286900</name>
</gene>
<dbReference type="Pfam" id="PF05739">
    <property type="entry name" value="SNARE"/>
    <property type="match status" value="1"/>
</dbReference>
<dbReference type="GO" id="GO:0012505">
    <property type="term" value="C:endomembrane system"/>
    <property type="evidence" value="ECO:0007669"/>
    <property type="project" value="TreeGrafter"/>
</dbReference>
<dbReference type="InterPro" id="IPR045242">
    <property type="entry name" value="Syntaxin"/>
</dbReference>